<keyword evidence="2" id="KW-0472">Membrane</keyword>
<dbReference type="OMA" id="DHEVPRE"/>
<keyword evidence="2" id="KW-0812">Transmembrane</keyword>
<sequence length="354" mass="39482">MRLINSRDMSPTILVVLYINAFCSILVNSQRNGEFPLTFQPYPPVSKVTLLNKVYTTGVTIRNKTNDAFNQTIFTNAANNFYGGTPSLSGFISVVIKSSVHRVDGQTVVYDVTYNYTSLNESVVGSDVAITLNIGNANAVKTGLENDTAFSSLYTVDNSSIEFQGNSLCIVNTVCGGTYEYCNETINGVSINCLPNCYTGICLNDAWCIQGDPNTQPICSCRGSTVWWYVGGRCETLLHIWMLVLLVLFVAAVLILILIITIVRIRNLKNKKFNEPKVKDKKPFFKKKTEDIKHKLAPQAKHNSTSDHEVPRENLRRSESSGEEERPPQDESSTRDITETPPYYINAYSAVYSF</sequence>
<feature type="compositionally biased region" description="Basic and acidic residues" evidence="1">
    <location>
        <begin position="304"/>
        <end position="338"/>
    </location>
</feature>
<protein>
    <submittedName>
        <fullName evidence="3">Uncharacterized protein</fullName>
    </submittedName>
</protein>
<reference evidence="3" key="3">
    <citation type="submission" date="2025-09" db="UniProtKB">
        <authorList>
            <consortium name="Ensembl"/>
        </authorList>
    </citation>
    <scope>IDENTIFICATION</scope>
</reference>
<keyword evidence="4" id="KW-1185">Reference proteome</keyword>
<evidence type="ECO:0000313" key="3">
    <source>
        <dbReference type="Ensembl" id="ENSCINP00000023125.2"/>
    </source>
</evidence>
<reference evidence="3" key="2">
    <citation type="submission" date="2025-08" db="UniProtKB">
        <authorList>
            <consortium name="Ensembl"/>
        </authorList>
    </citation>
    <scope>IDENTIFICATION</scope>
</reference>
<dbReference type="Proteomes" id="UP000008144">
    <property type="component" value="Unassembled WGS sequence"/>
</dbReference>
<proteinExistence type="predicted"/>
<keyword evidence="2" id="KW-1133">Transmembrane helix</keyword>
<dbReference type="Ensembl" id="ENSCINT00000023371.2">
    <property type="protein sequence ID" value="ENSCINP00000023125.2"/>
    <property type="gene ID" value="ENSCING00000012372.2"/>
</dbReference>
<dbReference type="HOGENOM" id="CLU_782930_0_0_1"/>
<feature type="transmembrane region" description="Helical" evidence="2">
    <location>
        <begin position="240"/>
        <end position="263"/>
    </location>
</feature>
<name>F6Z949_CIOIN</name>
<reference evidence="4" key="1">
    <citation type="journal article" date="2002" name="Science">
        <title>The draft genome of Ciona intestinalis: insights into chordate and vertebrate origins.</title>
        <authorList>
            <person name="Dehal P."/>
            <person name="Satou Y."/>
            <person name="Campbell R.K."/>
            <person name="Chapman J."/>
            <person name="Degnan B."/>
            <person name="De Tomaso A."/>
            <person name="Davidson B."/>
            <person name="Di Gregorio A."/>
            <person name="Gelpke M."/>
            <person name="Goodstein D.M."/>
            <person name="Harafuji N."/>
            <person name="Hastings K.E."/>
            <person name="Ho I."/>
            <person name="Hotta K."/>
            <person name="Huang W."/>
            <person name="Kawashima T."/>
            <person name="Lemaire P."/>
            <person name="Martinez D."/>
            <person name="Meinertzhagen I.A."/>
            <person name="Necula S."/>
            <person name="Nonaka M."/>
            <person name="Putnam N."/>
            <person name="Rash S."/>
            <person name="Saiga H."/>
            <person name="Satake M."/>
            <person name="Terry A."/>
            <person name="Yamada L."/>
            <person name="Wang H.G."/>
            <person name="Awazu S."/>
            <person name="Azumi K."/>
            <person name="Boore J."/>
            <person name="Branno M."/>
            <person name="Chin-Bow S."/>
            <person name="DeSantis R."/>
            <person name="Doyle S."/>
            <person name="Francino P."/>
            <person name="Keys D.N."/>
            <person name="Haga S."/>
            <person name="Hayashi H."/>
            <person name="Hino K."/>
            <person name="Imai K.S."/>
            <person name="Inaba K."/>
            <person name="Kano S."/>
            <person name="Kobayashi K."/>
            <person name="Kobayashi M."/>
            <person name="Lee B.I."/>
            <person name="Makabe K.W."/>
            <person name="Manohar C."/>
            <person name="Matassi G."/>
            <person name="Medina M."/>
            <person name="Mochizuki Y."/>
            <person name="Mount S."/>
            <person name="Morishita T."/>
            <person name="Miura S."/>
            <person name="Nakayama A."/>
            <person name="Nishizaka S."/>
            <person name="Nomoto H."/>
            <person name="Ohta F."/>
            <person name="Oishi K."/>
            <person name="Rigoutsos I."/>
            <person name="Sano M."/>
            <person name="Sasaki A."/>
            <person name="Sasakura Y."/>
            <person name="Shoguchi E."/>
            <person name="Shin-i T."/>
            <person name="Spagnuolo A."/>
            <person name="Stainier D."/>
            <person name="Suzuki M.M."/>
            <person name="Tassy O."/>
            <person name="Takatori N."/>
            <person name="Tokuoka M."/>
            <person name="Yagi K."/>
            <person name="Yoshizaki F."/>
            <person name="Wada S."/>
            <person name="Zhang C."/>
            <person name="Hyatt P.D."/>
            <person name="Larimer F."/>
            <person name="Detter C."/>
            <person name="Doggett N."/>
            <person name="Glavina T."/>
            <person name="Hawkins T."/>
            <person name="Richardson P."/>
            <person name="Lucas S."/>
            <person name="Kohara Y."/>
            <person name="Levine M."/>
            <person name="Satoh N."/>
            <person name="Rokhsar D.S."/>
        </authorList>
    </citation>
    <scope>NUCLEOTIDE SEQUENCE [LARGE SCALE GENOMIC DNA]</scope>
</reference>
<evidence type="ECO:0000313" key="4">
    <source>
        <dbReference type="Proteomes" id="UP000008144"/>
    </source>
</evidence>
<feature type="region of interest" description="Disordered" evidence="1">
    <location>
        <begin position="292"/>
        <end position="341"/>
    </location>
</feature>
<organism evidence="3 4">
    <name type="scientific">Ciona intestinalis</name>
    <name type="common">Transparent sea squirt</name>
    <name type="synonym">Ascidia intestinalis</name>
    <dbReference type="NCBI Taxonomy" id="7719"/>
    <lineage>
        <taxon>Eukaryota</taxon>
        <taxon>Metazoa</taxon>
        <taxon>Chordata</taxon>
        <taxon>Tunicata</taxon>
        <taxon>Ascidiacea</taxon>
        <taxon>Phlebobranchia</taxon>
        <taxon>Cionidae</taxon>
        <taxon>Ciona</taxon>
    </lineage>
</organism>
<accession>F6Z949</accession>
<dbReference type="InParanoid" id="F6Z949"/>
<evidence type="ECO:0000256" key="1">
    <source>
        <dbReference type="SAM" id="MobiDB-lite"/>
    </source>
</evidence>
<evidence type="ECO:0000256" key="2">
    <source>
        <dbReference type="SAM" id="Phobius"/>
    </source>
</evidence>
<dbReference type="AlphaFoldDB" id="F6Z949"/>
<dbReference type="GeneTree" id="ENSGT00730000110943"/>